<dbReference type="GO" id="GO:0016874">
    <property type="term" value="F:ligase activity"/>
    <property type="evidence" value="ECO:0007669"/>
    <property type="project" value="UniProtKB-KW"/>
</dbReference>
<reference evidence="7" key="1">
    <citation type="submission" date="2016-10" db="EMBL/GenBank/DDBJ databases">
        <authorList>
            <person name="Varghese N."/>
            <person name="Submissions S."/>
        </authorList>
    </citation>
    <scope>NUCLEOTIDE SEQUENCE [LARGE SCALE GENOMIC DNA]</scope>
    <source>
        <strain evidence="7">CGMCC 1.10658</strain>
    </source>
</reference>
<dbReference type="AlphaFoldDB" id="A0A1G8VFS6"/>
<evidence type="ECO:0000256" key="3">
    <source>
        <dbReference type="ARBA" id="ARBA00022840"/>
    </source>
</evidence>
<keyword evidence="3 4" id="KW-0067">ATP-binding</keyword>
<dbReference type="RefSeq" id="WP_217631357.1">
    <property type="nucleotide sequence ID" value="NZ_FNFH01000001.1"/>
</dbReference>
<dbReference type="GO" id="GO:0005524">
    <property type="term" value="F:ATP binding"/>
    <property type="evidence" value="ECO:0007669"/>
    <property type="project" value="UniProtKB-UniRule"/>
</dbReference>
<name>A0A1G8VFS6_9GAMM</name>
<sequence>MTTHVFVIGLDDFNRRQLQTIRGADQCAFHNLLPYEMVVDPEEYPIEEMIERGRRELAEAGVPVDAIIGHWDFPTTALLAIFRRDHGLPGPSLAANLIAEHKYWSRLRQQRVIPDHIPAFQSLDPFDPQAEGRVELDFPFWIKPAIGFSSQMVYRVADARELHIALEGLRRGIRRFGAPFAHLLELAPLPDDIPRQVDAHYCVLEKPIGGWQCTLEGYIQQGKVTVYGTVDSIRGGPLGSSLLRYEFPSELPDGVRARMVEITERTIPALELDNTPFNVEYFWDRETDRIWLLEVNSRISKSHCPLFVDVCGASHHEVAVDIAMGHRPEFPRWEGRYRASTKFMLRRFEDGVVTRVPSAAELAALEAEFPGTRILMEVGEGDRLSELRGQEVYSYEVGVIFMGGNDHRELEARYRELVARLPLEFGPPPRSIREGGRH</sequence>
<dbReference type="Pfam" id="PF13535">
    <property type="entry name" value="ATP-grasp_4"/>
    <property type="match status" value="1"/>
</dbReference>
<dbReference type="PANTHER" id="PTHR43585:SF2">
    <property type="entry name" value="ATP-GRASP ENZYME FSQD"/>
    <property type="match status" value="1"/>
</dbReference>
<dbReference type="InterPro" id="IPR011761">
    <property type="entry name" value="ATP-grasp"/>
</dbReference>
<feature type="domain" description="ATP-grasp" evidence="5">
    <location>
        <begin position="109"/>
        <end position="324"/>
    </location>
</feature>
<evidence type="ECO:0000256" key="2">
    <source>
        <dbReference type="ARBA" id="ARBA00022741"/>
    </source>
</evidence>
<dbReference type="PANTHER" id="PTHR43585">
    <property type="entry name" value="FUMIPYRROLE BIOSYNTHESIS PROTEIN C"/>
    <property type="match status" value="1"/>
</dbReference>
<dbReference type="STRING" id="658219.SAMN05216212_0544"/>
<dbReference type="Proteomes" id="UP000199305">
    <property type="component" value="Unassembled WGS sequence"/>
</dbReference>
<proteinExistence type="predicted"/>
<evidence type="ECO:0000256" key="1">
    <source>
        <dbReference type="ARBA" id="ARBA00022598"/>
    </source>
</evidence>
<organism evidence="6 7">
    <name type="scientific">Microbulbifer yueqingensis</name>
    <dbReference type="NCBI Taxonomy" id="658219"/>
    <lineage>
        <taxon>Bacteria</taxon>
        <taxon>Pseudomonadati</taxon>
        <taxon>Pseudomonadota</taxon>
        <taxon>Gammaproteobacteria</taxon>
        <taxon>Cellvibrionales</taxon>
        <taxon>Microbulbiferaceae</taxon>
        <taxon>Microbulbifer</taxon>
    </lineage>
</organism>
<accession>A0A1G8VFS6</accession>
<evidence type="ECO:0000259" key="5">
    <source>
        <dbReference type="PROSITE" id="PS50975"/>
    </source>
</evidence>
<dbReference type="EMBL" id="FNFH01000001">
    <property type="protein sequence ID" value="SDJ64757.1"/>
    <property type="molecule type" value="Genomic_DNA"/>
</dbReference>
<dbReference type="Gene3D" id="3.30.470.20">
    <property type="entry name" value="ATP-grasp fold, B domain"/>
    <property type="match status" value="1"/>
</dbReference>
<evidence type="ECO:0000256" key="4">
    <source>
        <dbReference type="PROSITE-ProRule" id="PRU00409"/>
    </source>
</evidence>
<dbReference type="SUPFAM" id="SSF56059">
    <property type="entry name" value="Glutathione synthetase ATP-binding domain-like"/>
    <property type="match status" value="1"/>
</dbReference>
<keyword evidence="7" id="KW-1185">Reference proteome</keyword>
<evidence type="ECO:0000313" key="6">
    <source>
        <dbReference type="EMBL" id="SDJ64757.1"/>
    </source>
</evidence>
<dbReference type="InterPro" id="IPR052032">
    <property type="entry name" value="ATP-dep_AA_Ligase"/>
</dbReference>
<dbReference type="PROSITE" id="PS50975">
    <property type="entry name" value="ATP_GRASP"/>
    <property type="match status" value="1"/>
</dbReference>
<protein>
    <submittedName>
        <fullName evidence="6">ATP-grasp domain-containing protein</fullName>
    </submittedName>
</protein>
<evidence type="ECO:0000313" key="7">
    <source>
        <dbReference type="Proteomes" id="UP000199305"/>
    </source>
</evidence>
<keyword evidence="1" id="KW-0436">Ligase</keyword>
<dbReference type="GO" id="GO:0046872">
    <property type="term" value="F:metal ion binding"/>
    <property type="evidence" value="ECO:0007669"/>
    <property type="project" value="InterPro"/>
</dbReference>
<keyword evidence="2 4" id="KW-0547">Nucleotide-binding</keyword>
<gene>
    <name evidence="6" type="ORF">SAMN05216212_0544</name>
</gene>